<proteinExistence type="predicted"/>
<dbReference type="AlphaFoldDB" id="A0A4C1Z728"/>
<accession>A0A4C1Z728</accession>
<name>A0A4C1Z728_EUMVA</name>
<evidence type="ECO:0000313" key="2">
    <source>
        <dbReference type="Proteomes" id="UP000299102"/>
    </source>
</evidence>
<sequence length="143" mass="15975">MYEYIESKSGNFFVYKNSSRKYCPPDTDSRLLKQKENVQNKFAPTLSAGALGGLDTPSADVRRHHPLPIASHFHVTCGRAAHSCTRIVTDTRYERDGMSFFTRTYVRSPTDLAVHVLEDVFTALEICDADSAVEIVKGSCIKV</sequence>
<comment type="caution">
    <text evidence="1">The sequence shown here is derived from an EMBL/GenBank/DDBJ whole genome shotgun (WGS) entry which is preliminary data.</text>
</comment>
<dbReference type="EMBL" id="BGZK01001623">
    <property type="protein sequence ID" value="GBP83490.1"/>
    <property type="molecule type" value="Genomic_DNA"/>
</dbReference>
<keyword evidence="2" id="KW-1185">Reference proteome</keyword>
<organism evidence="1 2">
    <name type="scientific">Eumeta variegata</name>
    <name type="common">Bagworm moth</name>
    <name type="synonym">Eumeta japonica</name>
    <dbReference type="NCBI Taxonomy" id="151549"/>
    <lineage>
        <taxon>Eukaryota</taxon>
        <taxon>Metazoa</taxon>
        <taxon>Ecdysozoa</taxon>
        <taxon>Arthropoda</taxon>
        <taxon>Hexapoda</taxon>
        <taxon>Insecta</taxon>
        <taxon>Pterygota</taxon>
        <taxon>Neoptera</taxon>
        <taxon>Endopterygota</taxon>
        <taxon>Lepidoptera</taxon>
        <taxon>Glossata</taxon>
        <taxon>Ditrysia</taxon>
        <taxon>Tineoidea</taxon>
        <taxon>Psychidae</taxon>
        <taxon>Oiketicinae</taxon>
        <taxon>Eumeta</taxon>
    </lineage>
</organism>
<dbReference type="Proteomes" id="UP000299102">
    <property type="component" value="Unassembled WGS sequence"/>
</dbReference>
<protein>
    <submittedName>
        <fullName evidence="1">Uncharacterized protein</fullName>
    </submittedName>
</protein>
<evidence type="ECO:0000313" key="1">
    <source>
        <dbReference type="EMBL" id="GBP83490.1"/>
    </source>
</evidence>
<reference evidence="1 2" key="1">
    <citation type="journal article" date="2019" name="Commun. Biol.">
        <title>The bagworm genome reveals a unique fibroin gene that provides high tensile strength.</title>
        <authorList>
            <person name="Kono N."/>
            <person name="Nakamura H."/>
            <person name="Ohtoshi R."/>
            <person name="Tomita M."/>
            <person name="Numata K."/>
            <person name="Arakawa K."/>
        </authorList>
    </citation>
    <scope>NUCLEOTIDE SEQUENCE [LARGE SCALE GENOMIC DNA]</scope>
</reference>
<gene>
    <name evidence="1" type="ORF">EVAR_65136_1</name>
</gene>